<keyword evidence="4 6" id="KW-1133">Transmembrane helix</keyword>
<evidence type="ECO:0000256" key="6">
    <source>
        <dbReference type="SAM" id="Phobius"/>
    </source>
</evidence>
<reference evidence="7" key="3">
    <citation type="submission" date="2023-06" db="EMBL/GenBank/DDBJ databases">
        <authorList>
            <person name="Sun Q."/>
            <person name="Zhou Y."/>
        </authorList>
    </citation>
    <scope>NUCLEOTIDE SEQUENCE</scope>
    <source>
        <strain evidence="7">CGMCC 1.10859</strain>
    </source>
</reference>
<feature type="transmembrane region" description="Helical" evidence="6">
    <location>
        <begin position="194"/>
        <end position="214"/>
    </location>
</feature>
<accession>A0AAN4UMF0</accession>
<comment type="caution">
    <text evidence="7">The sequence shown here is derived from an EMBL/GenBank/DDBJ whole genome shotgun (WGS) entry which is preliminary data.</text>
</comment>
<evidence type="ECO:0000256" key="4">
    <source>
        <dbReference type="ARBA" id="ARBA00022989"/>
    </source>
</evidence>
<dbReference type="Gene3D" id="1.20.1250.20">
    <property type="entry name" value="MFS general substrate transporter like domains"/>
    <property type="match status" value="2"/>
</dbReference>
<evidence type="ECO:0000256" key="1">
    <source>
        <dbReference type="ARBA" id="ARBA00004127"/>
    </source>
</evidence>
<dbReference type="InterPro" id="IPR024671">
    <property type="entry name" value="Atg22-like"/>
</dbReference>
<feature type="transmembrane region" description="Helical" evidence="6">
    <location>
        <begin position="12"/>
        <end position="37"/>
    </location>
</feature>
<feature type="transmembrane region" description="Helical" evidence="6">
    <location>
        <begin position="106"/>
        <end position="126"/>
    </location>
</feature>
<name>A0AAN4UMF0_9RHOB</name>
<dbReference type="PANTHER" id="PTHR23519:SF1">
    <property type="entry name" value="AUTOPHAGY-RELATED PROTEIN 22"/>
    <property type="match status" value="1"/>
</dbReference>
<evidence type="ECO:0000313" key="10">
    <source>
        <dbReference type="Proteomes" id="UP000634647"/>
    </source>
</evidence>
<dbReference type="Proteomes" id="UP000634647">
    <property type="component" value="Unassembled WGS sequence"/>
</dbReference>
<feature type="transmembrane region" description="Helical" evidence="6">
    <location>
        <begin position="314"/>
        <end position="332"/>
    </location>
</feature>
<sequence>MAEISRKRRIWGWFFYFWAGQPYFTLLLTFIFSPYIVDLVGKGTTAQAVWGYGLTACGLIVAITAPFLGAIADKASGRKRFIAFFSVFYVLGAWGLWYAAPGHFNIYFVLISFGIGLIAVELMAIFANAMLPTLGPKEELGRISGSAWGFGYAGGVIALILMLAFFAEMKDGKTLLGLAPVFGLDPGQREGTRAVGPFTAIWFVVFIIPFFLWTRDPVRAGAPRVRDAIRTAWPDLRATLAALPSNRGLLMFLIASMLYRDGLNGVFTFGGIYAKGVLGWSVVDVGIFGIIAAVSGAIFAWLGGKADSAFGPKPVIVICLLVLTVIVVATITLSRSSVFGIPVAAGSKLPDYAFFGIGAVIGACAGSLQAASRTMMVYQANPERMTEAFGLYALAGYGTSALAPFAVAVTTQLTGSQQAGIAPLIVLFLLGLAVLLPIRATTRAAGAI</sequence>
<dbReference type="InterPro" id="IPR036259">
    <property type="entry name" value="MFS_trans_sf"/>
</dbReference>
<dbReference type="RefSeq" id="WP_176992633.1">
    <property type="nucleotide sequence ID" value="NZ_BNAB01000001.1"/>
</dbReference>
<dbReference type="Pfam" id="PF11700">
    <property type="entry name" value="ATG22"/>
    <property type="match status" value="1"/>
</dbReference>
<feature type="transmembrane region" description="Helical" evidence="6">
    <location>
        <begin position="419"/>
        <end position="438"/>
    </location>
</feature>
<feature type="transmembrane region" description="Helical" evidence="6">
    <location>
        <begin position="147"/>
        <end position="167"/>
    </location>
</feature>
<protein>
    <submittedName>
        <fullName evidence="7 8">MFS transporter</fullName>
    </submittedName>
</protein>
<gene>
    <name evidence="7" type="ORF">GCM10008024_00610</name>
    <name evidence="8" type="ORF">SAMN05444006_104156</name>
</gene>
<dbReference type="AlphaFoldDB" id="A0AAN4UMF0"/>
<evidence type="ECO:0000256" key="3">
    <source>
        <dbReference type="ARBA" id="ARBA00022692"/>
    </source>
</evidence>
<comment type="subcellular location">
    <subcellularLocation>
        <location evidence="1">Endomembrane system</location>
        <topology evidence="1">Multi-pass membrane protein</topology>
    </subcellularLocation>
</comment>
<evidence type="ECO:0000256" key="5">
    <source>
        <dbReference type="ARBA" id="ARBA00023136"/>
    </source>
</evidence>
<proteinExistence type="predicted"/>
<reference evidence="7" key="1">
    <citation type="journal article" date="2014" name="Int. J. Syst. Evol. Microbiol.">
        <title>Complete genome sequence of Corynebacterium casei LMG S-19264T (=DSM 44701T), isolated from a smear-ripened cheese.</title>
        <authorList>
            <consortium name="US DOE Joint Genome Institute (JGI-PGF)"/>
            <person name="Walter F."/>
            <person name="Albersmeier A."/>
            <person name="Kalinowski J."/>
            <person name="Ruckert C."/>
        </authorList>
    </citation>
    <scope>NUCLEOTIDE SEQUENCE</scope>
    <source>
        <strain evidence="7">CGMCC 1.10859</strain>
    </source>
</reference>
<feature type="transmembrane region" description="Helical" evidence="6">
    <location>
        <begin position="49"/>
        <end position="69"/>
    </location>
</feature>
<dbReference type="PANTHER" id="PTHR23519">
    <property type="entry name" value="AUTOPHAGY-RELATED PROTEIN 22"/>
    <property type="match status" value="1"/>
</dbReference>
<keyword evidence="5 6" id="KW-0472">Membrane</keyword>
<feature type="transmembrane region" description="Helical" evidence="6">
    <location>
        <begin position="352"/>
        <end position="371"/>
    </location>
</feature>
<keyword evidence="3 6" id="KW-0812">Transmembrane</keyword>
<evidence type="ECO:0000256" key="2">
    <source>
        <dbReference type="ARBA" id="ARBA00022448"/>
    </source>
</evidence>
<feature type="transmembrane region" description="Helical" evidence="6">
    <location>
        <begin position="278"/>
        <end position="302"/>
    </location>
</feature>
<dbReference type="SUPFAM" id="SSF103473">
    <property type="entry name" value="MFS general substrate transporter"/>
    <property type="match status" value="1"/>
</dbReference>
<evidence type="ECO:0000313" key="8">
    <source>
        <dbReference type="EMBL" id="SDW52405.1"/>
    </source>
</evidence>
<dbReference type="InterPro" id="IPR050495">
    <property type="entry name" value="ATG22/LtaA_families"/>
</dbReference>
<dbReference type="Proteomes" id="UP000199541">
    <property type="component" value="Unassembled WGS sequence"/>
</dbReference>
<organism evidence="7 10">
    <name type="scientific">Allgaiera indica</name>
    <dbReference type="NCBI Taxonomy" id="765699"/>
    <lineage>
        <taxon>Bacteria</taxon>
        <taxon>Pseudomonadati</taxon>
        <taxon>Pseudomonadota</taxon>
        <taxon>Alphaproteobacteria</taxon>
        <taxon>Rhodobacterales</taxon>
        <taxon>Paracoccaceae</taxon>
        <taxon>Allgaiera</taxon>
    </lineage>
</organism>
<keyword evidence="2" id="KW-0813">Transport</keyword>
<feature type="transmembrane region" description="Helical" evidence="6">
    <location>
        <begin position="391"/>
        <end position="413"/>
    </location>
</feature>
<reference evidence="8 9" key="2">
    <citation type="submission" date="2016-10" db="EMBL/GenBank/DDBJ databases">
        <authorList>
            <person name="Varghese N."/>
            <person name="Submissions S."/>
        </authorList>
    </citation>
    <scope>NUCLEOTIDE SEQUENCE [LARGE SCALE GENOMIC DNA]</scope>
    <source>
        <strain evidence="8 9">DSM 24802</strain>
    </source>
</reference>
<keyword evidence="9" id="KW-1185">Reference proteome</keyword>
<dbReference type="EMBL" id="BNAB01000001">
    <property type="protein sequence ID" value="GHD98170.1"/>
    <property type="molecule type" value="Genomic_DNA"/>
</dbReference>
<dbReference type="GO" id="GO:0012505">
    <property type="term" value="C:endomembrane system"/>
    <property type="evidence" value="ECO:0007669"/>
    <property type="project" value="UniProtKB-SubCell"/>
</dbReference>
<evidence type="ECO:0000313" key="7">
    <source>
        <dbReference type="EMBL" id="GHD98170.1"/>
    </source>
</evidence>
<dbReference type="EMBL" id="FNOB01000004">
    <property type="protein sequence ID" value="SDW52405.1"/>
    <property type="molecule type" value="Genomic_DNA"/>
</dbReference>
<feature type="transmembrane region" description="Helical" evidence="6">
    <location>
        <begin position="81"/>
        <end position="100"/>
    </location>
</feature>
<evidence type="ECO:0000313" key="9">
    <source>
        <dbReference type="Proteomes" id="UP000199541"/>
    </source>
</evidence>